<name>A0A975X651_9BURK</name>
<accession>A0A975X651</accession>
<organism evidence="1 2">
    <name type="scientific">Cupriavidus taiwanensis</name>
    <dbReference type="NCBI Taxonomy" id="164546"/>
    <lineage>
        <taxon>Bacteria</taxon>
        <taxon>Pseudomonadati</taxon>
        <taxon>Pseudomonadota</taxon>
        <taxon>Betaproteobacteria</taxon>
        <taxon>Burkholderiales</taxon>
        <taxon>Burkholderiaceae</taxon>
        <taxon>Cupriavidus</taxon>
    </lineage>
</organism>
<dbReference type="AlphaFoldDB" id="A0A975X651"/>
<gene>
    <name evidence="1" type="ORF">CBM2586_A110089</name>
</gene>
<reference evidence="1 2" key="1">
    <citation type="submission" date="2018-01" db="EMBL/GenBank/DDBJ databases">
        <authorList>
            <person name="Clerissi C."/>
        </authorList>
    </citation>
    <scope>NUCLEOTIDE SEQUENCE [LARGE SCALE GENOMIC DNA]</scope>
    <source>
        <strain evidence="1">Cupriavidus taiwanensis LMG 19430</strain>
    </source>
</reference>
<dbReference type="Proteomes" id="UP000257016">
    <property type="component" value="Unassembled WGS sequence"/>
</dbReference>
<comment type="caution">
    <text evidence="1">The sequence shown here is derived from an EMBL/GenBank/DDBJ whole genome shotgun (WGS) entry which is preliminary data.</text>
</comment>
<proteinExistence type="predicted"/>
<evidence type="ECO:0000313" key="2">
    <source>
        <dbReference type="Proteomes" id="UP000257016"/>
    </source>
</evidence>
<dbReference type="EMBL" id="OFSN01000003">
    <property type="protein sequence ID" value="SOY60254.1"/>
    <property type="molecule type" value="Genomic_DNA"/>
</dbReference>
<sequence length="54" mass="5986">MVPSLTQAVRVITLMTLRSIGYMLMCLRATGRCLGHTLVTLNQIGRSRLICLLP</sequence>
<protein>
    <submittedName>
        <fullName evidence="1">Uncharacterized protein</fullName>
    </submittedName>
</protein>
<evidence type="ECO:0000313" key="1">
    <source>
        <dbReference type="EMBL" id="SOY60254.1"/>
    </source>
</evidence>